<dbReference type="SUPFAM" id="SSF56281">
    <property type="entry name" value="Metallo-hydrolase/oxidoreductase"/>
    <property type="match status" value="1"/>
</dbReference>
<evidence type="ECO:0000259" key="1">
    <source>
        <dbReference type="Pfam" id="PF00753"/>
    </source>
</evidence>
<accession>A0A7C5MXN4</accession>
<dbReference type="EMBL" id="DROM01000148">
    <property type="protein sequence ID" value="HHH13059.1"/>
    <property type="molecule type" value="Genomic_DNA"/>
</dbReference>
<evidence type="ECO:0000313" key="2">
    <source>
        <dbReference type="EMBL" id="HHH13059.1"/>
    </source>
</evidence>
<dbReference type="Gene3D" id="3.60.15.10">
    <property type="entry name" value="Ribonuclease Z/Hydroxyacylglutathione hydrolase-like"/>
    <property type="match status" value="1"/>
</dbReference>
<dbReference type="Pfam" id="PF00753">
    <property type="entry name" value="Lactamase_B"/>
    <property type="match status" value="1"/>
</dbReference>
<name>A0A7C5MXN4_9GAMM</name>
<comment type="caution">
    <text evidence="2">The sequence shown here is derived from an EMBL/GenBank/DDBJ whole genome shotgun (WGS) entry which is preliminary data.</text>
</comment>
<proteinExistence type="predicted"/>
<reference evidence="2" key="1">
    <citation type="journal article" date="2020" name="mSystems">
        <title>Genome- and Community-Level Interaction Insights into Carbon Utilization and Element Cycling Functions of Hydrothermarchaeota in Hydrothermal Sediment.</title>
        <authorList>
            <person name="Zhou Z."/>
            <person name="Liu Y."/>
            <person name="Xu W."/>
            <person name="Pan J."/>
            <person name="Luo Z.H."/>
            <person name="Li M."/>
        </authorList>
    </citation>
    <scope>NUCLEOTIDE SEQUENCE [LARGE SCALE GENOMIC DNA]</scope>
    <source>
        <strain evidence="2">HyVt-535</strain>
    </source>
</reference>
<dbReference type="Proteomes" id="UP000886100">
    <property type="component" value="Unassembled WGS sequence"/>
</dbReference>
<feature type="domain" description="Metallo-beta-lactamase" evidence="1">
    <location>
        <begin position="34"/>
        <end position="123"/>
    </location>
</feature>
<dbReference type="InterPro" id="IPR036866">
    <property type="entry name" value="RibonucZ/Hydroxyglut_hydro"/>
</dbReference>
<protein>
    <recommendedName>
        <fullName evidence="1">Metallo-beta-lactamase domain-containing protein</fullName>
    </recommendedName>
</protein>
<organism evidence="2">
    <name type="scientific">Thiolapillus brandeum</name>
    <dbReference type="NCBI Taxonomy" id="1076588"/>
    <lineage>
        <taxon>Bacteria</taxon>
        <taxon>Pseudomonadati</taxon>
        <taxon>Pseudomonadota</taxon>
        <taxon>Gammaproteobacteria</taxon>
        <taxon>Chromatiales</taxon>
        <taxon>Sedimenticolaceae</taxon>
        <taxon>Thiolapillus</taxon>
    </lineage>
</organism>
<gene>
    <name evidence="2" type="ORF">ENJ98_02375</name>
</gene>
<dbReference type="InterPro" id="IPR001279">
    <property type="entry name" value="Metallo-B-lactamas"/>
</dbReference>
<dbReference type="AlphaFoldDB" id="A0A7C5MXN4"/>
<sequence>MKIYAHPRMIERVAQGASEQWLEVMRDFTKGATEGTRVVGPNAPVEDQTDIEIGGVTFRILHDGKAHTDTDIMILLPQKSVIFLGDNAGHGRMLRMNDGSFRGNLRALERALASGAKVFVPGHGRSGGPEAATEYRDYLQAVYDGVKALFEEDLSDFEMKPKLLPKLARWKEWVDFDELVGSHVSLAYLEVEADAF</sequence>